<dbReference type="GO" id="GO:0005789">
    <property type="term" value="C:endoplasmic reticulum membrane"/>
    <property type="evidence" value="ECO:0007669"/>
    <property type="project" value="UniProtKB-SubCell"/>
</dbReference>
<comment type="similarity">
    <text evidence="4">Belongs to the cytochrome P450 family.</text>
</comment>
<feature type="non-terminal residue" evidence="13">
    <location>
        <position position="319"/>
    </location>
</feature>
<evidence type="ECO:0000256" key="8">
    <source>
        <dbReference type="ARBA" id="ARBA00022848"/>
    </source>
</evidence>
<dbReference type="InterPro" id="IPR001128">
    <property type="entry name" value="Cyt_P450"/>
</dbReference>
<protein>
    <recommendedName>
        <fullName evidence="15">Cytochrome P450</fullName>
    </recommendedName>
</protein>
<keyword evidence="11" id="KW-0503">Monooxygenase</keyword>
<dbReference type="PANTHER" id="PTHR24291">
    <property type="entry name" value="CYTOCHROME P450 FAMILY 4"/>
    <property type="match status" value="1"/>
</dbReference>
<keyword evidence="7" id="KW-0256">Endoplasmic reticulum</keyword>
<dbReference type="PANTHER" id="PTHR24291:SF189">
    <property type="entry name" value="CYTOCHROME P450 4C3-RELATED"/>
    <property type="match status" value="1"/>
</dbReference>
<evidence type="ECO:0000256" key="9">
    <source>
        <dbReference type="ARBA" id="ARBA00023002"/>
    </source>
</evidence>
<dbReference type="SUPFAM" id="SSF48264">
    <property type="entry name" value="Cytochrome P450"/>
    <property type="match status" value="1"/>
</dbReference>
<sequence length="319" mass="37116">LLKVAVRLIADNPPLCVFWFLSYPFMQIHQPKHLEVILGNVQHIEKSLAYTFLHDWLGTGLLTSKGKKWHSHRKMLTPAFHFAILENFVQVFAKKSEILVKKLKKNVGPQSFDIYPYITACALDIICETAMGVEINAQDQEKLSDYVEAVYKITLEVTMRILSPWLYPDFVFNLFPSGRRFKKYVNVLHSFTEKVIQQRKKQYASSKASYVSSEDLDLGKKKRMTFLDLLLEAAQNGQNLTDEEIREEVDTFMFEGHDTTTAAISWTLYLLATHPDIQEKVYEELENIFENSDRSPSMKDLSEMKYLERVIKETLRLYP</sequence>
<evidence type="ECO:0000256" key="1">
    <source>
        <dbReference type="ARBA" id="ARBA00001971"/>
    </source>
</evidence>
<dbReference type="AlphaFoldDB" id="A0AAD8ERV7"/>
<dbReference type="InterPro" id="IPR002401">
    <property type="entry name" value="Cyt_P450_E_grp-I"/>
</dbReference>
<comment type="subcellular location">
    <subcellularLocation>
        <location evidence="3">Endoplasmic reticulum membrane</location>
        <topology evidence="3">Peripheral membrane protein</topology>
    </subcellularLocation>
    <subcellularLocation>
        <location evidence="2">Microsome membrane</location>
        <topology evidence="2">Peripheral membrane protein</topology>
    </subcellularLocation>
</comment>
<dbReference type="GO" id="GO:0016705">
    <property type="term" value="F:oxidoreductase activity, acting on paired donors, with incorporation or reduction of molecular oxygen"/>
    <property type="evidence" value="ECO:0007669"/>
    <property type="project" value="InterPro"/>
</dbReference>
<name>A0AAD8ERV7_DIPPU</name>
<reference evidence="13" key="1">
    <citation type="journal article" date="2023" name="IScience">
        <title>Live-bearing cockroach genome reveals convergent evolutionary mechanisms linked to viviparity in insects and beyond.</title>
        <authorList>
            <person name="Fouks B."/>
            <person name="Harrison M.C."/>
            <person name="Mikhailova A.A."/>
            <person name="Marchal E."/>
            <person name="English S."/>
            <person name="Carruthers M."/>
            <person name="Jennings E.C."/>
            <person name="Chiamaka E.L."/>
            <person name="Frigard R.A."/>
            <person name="Pippel M."/>
            <person name="Attardo G.M."/>
            <person name="Benoit J.B."/>
            <person name="Bornberg-Bauer E."/>
            <person name="Tobe S.S."/>
        </authorList>
    </citation>
    <scope>NUCLEOTIDE SEQUENCE</scope>
    <source>
        <strain evidence="13">Stay&amp;Tobe</strain>
    </source>
</reference>
<dbReference type="EMBL" id="JASPKZ010000528">
    <property type="protein sequence ID" value="KAJ9599774.1"/>
    <property type="molecule type" value="Genomic_DNA"/>
</dbReference>
<dbReference type="PRINTS" id="PR00385">
    <property type="entry name" value="P450"/>
</dbReference>
<keyword evidence="10" id="KW-0408">Iron</keyword>
<accession>A0AAD8ERV7</accession>
<keyword evidence="5" id="KW-0349">Heme</keyword>
<dbReference type="CDD" id="cd20628">
    <property type="entry name" value="CYP4"/>
    <property type="match status" value="1"/>
</dbReference>
<feature type="non-terminal residue" evidence="13">
    <location>
        <position position="1"/>
    </location>
</feature>
<evidence type="ECO:0000256" key="7">
    <source>
        <dbReference type="ARBA" id="ARBA00022824"/>
    </source>
</evidence>
<dbReference type="GO" id="GO:0004497">
    <property type="term" value="F:monooxygenase activity"/>
    <property type="evidence" value="ECO:0007669"/>
    <property type="project" value="UniProtKB-KW"/>
</dbReference>
<evidence type="ECO:0000256" key="12">
    <source>
        <dbReference type="ARBA" id="ARBA00023136"/>
    </source>
</evidence>
<evidence type="ECO:0000256" key="3">
    <source>
        <dbReference type="ARBA" id="ARBA00004406"/>
    </source>
</evidence>
<evidence type="ECO:0000256" key="4">
    <source>
        <dbReference type="ARBA" id="ARBA00010617"/>
    </source>
</evidence>
<keyword evidence="12" id="KW-0472">Membrane</keyword>
<evidence type="ECO:0000313" key="14">
    <source>
        <dbReference type="Proteomes" id="UP001233999"/>
    </source>
</evidence>
<keyword evidence="6" id="KW-0479">Metal-binding</keyword>
<proteinExistence type="inferred from homology"/>
<evidence type="ECO:0000256" key="6">
    <source>
        <dbReference type="ARBA" id="ARBA00022723"/>
    </source>
</evidence>
<keyword evidence="14" id="KW-1185">Reference proteome</keyword>
<evidence type="ECO:0000256" key="11">
    <source>
        <dbReference type="ARBA" id="ARBA00023033"/>
    </source>
</evidence>
<comment type="caution">
    <text evidence="13">The sequence shown here is derived from an EMBL/GenBank/DDBJ whole genome shotgun (WGS) entry which is preliminary data.</text>
</comment>
<dbReference type="Gene3D" id="1.10.630.10">
    <property type="entry name" value="Cytochrome P450"/>
    <property type="match status" value="1"/>
</dbReference>
<evidence type="ECO:0008006" key="15">
    <source>
        <dbReference type="Google" id="ProtNLM"/>
    </source>
</evidence>
<dbReference type="Pfam" id="PF00067">
    <property type="entry name" value="p450"/>
    <property type="match status" value="1"/>
</dbReference>
<dbReference type="InterPro" id="IPR050196">
    <property type="entry name" value="Cytochrome_P450_Monoox"/>
</dbReference>
<dbReference type="GO" id="GO:0005506">
    <property type="term" value="F:iron ion binding"/>
    <property type="evidence" value="ECO:0007669"/>
    <property type="project" value="InterPro"/>
</dbReference>
<evidence type="ECO:0000256" key="10">
    <source>
        <dbReference type="ARBA" id="ARBA00023004"/>
    </source>
</evidence>
<dbReference type="PRINTS" id="PR00463">
    <property type="entry name" value="EP450I"/>
</dbReference>
<organism evidence="13 14">
    <name type="scientific">Diploptera punctata</name>
    <name type="common">Pacific beetle cockroach</name>
    <dbReference type="NCBI Taxonomy" id="6984"/>
    <lineage>
        <taxon>Eukaryota</taxon>
        <taxon>Metazoa</taxon>
        <taxon>Ecdysozoa</taxon>
        <taxon>Arthropoda</taxon>
        <taxon>Hexapoda</taxon>
        <taxon>Insecta</taxon>
        <taxon>Pterygota</taxon>
        <taxon>Neoptera</taxon>
        <taxon>Polyneoptera</taxon>
        <taxon>Dictyoptera</taxon>
        <taxon>Blattodea</taxon>
        <taxon>Blaberoidea</taxon>
        <taxon>Blaberidae</taxon>
        <taxon>Diplopterinae</taxon>
        <taxon>Diploptera</taxon>
    </lineage>
</organism>
<keyword evidence="9" id="KW-0560">Oxidoreductase</keyword>
<dbReference type="GO" id="GO:0020037">
    <property type="term" value="F:heme binding"/>
    <property type="evidence" value="ECO:0007669"/>
    <property type="project" value="InterPro"/>
</dbReference>
<keyword evidence="8" id="KW-0492">Microsome</keyword>
<dbReference type="InterPro" id="IPR036396">
    <property type="entry name" value="Cyt_P450_sf"/>
</dbReference>
<evidence type="ECO:0000256" key="2">
    <source>
        <dbReference type="ARBA" id="ARBA00004174"/>
    </source>
</evidence>
<comment type="cofactor">
    <cofactor evidence="1">
        <name>heme</name>
        <dbReference type="ChEBI" id="CHEBI:30413"/>
    </cofactor>
</comment>
<gene>
    <name evidence="13" type="ORF">L9F63_026377</name>
</gene>
<evidence type="ECO:0000256" key="5">
    <source>
        <dbReference type="ARBA" id="ARBA00022617"/>
    </source>
</evidence>
<reference evidence="13" key="2">
    <citation type="submission" date="2023-05" db="EMBL/GenBank/DDBJ databases">
        <authorList>
            <person name="Fouks B."/>
        </authorList>
    </citation>
    <scope>NUCLEOTIDE SEQUENCE</scope>
    <source>
        <strain evidence="13">Stay&amp;Tobe</strain>
        <tissue evidence="13">Testes</tissue>
    </source>
</reference>
<dbReference type="Proteomes" id="UP001233999">
    <property type="component" value="Unassembled WGS sequence"/>
</dbReference>
<evidence type="ECO:0000313" key="13">
    <source>
        <dbReference type="EMBL" id="KAJ9599774.1"/>
    </source>
</evidence>